<dbReference type="EMBL" id="SMFQ01000003">
    <property type="protein sequence ID" value="TCJ86765.1"/>
    <property type="molecule type" value="Genomic_DNA"/>
</dbReference>
<proteinExistence type="predicted"/>
<name>A0A4V2P8R8_9GAMM</name>
<feature type="transmembrane region" description="Helical" evidence="5">
    <location>
        <begin position="208"/>
        <end position="226"/>
    </location>
</feature>
<dbReference type="AlphaFoldDB" id="A0A4V2P8R8"/>
<organism evidence="7 8">
    <name type="scientific">Cocleimonas flava</name>
    <dbReference type="NCBI Taxonomy" id="634765"/>
    <lineage>
        <taxon>Bacteria</taxon>
        <taxon>Pseudomonadati</taxon>
        <taxon>Pseudomonadota</taxon>
        <taxon>Gammaproteobacteria</taxon>
        <taxon>Thiotrichales</taxon>
        <taxon>Thiotrichaceae</taxon>
        <taxon>Cocleimonas</taxon>
    </lineage>
</organism>
<dbReference type="GO" id="GO:0005262">
    <property type="term" value="F:calcium channel activity"/>
    <property type="evidence" value="ECO:0007669"/>
    <property type="project" value="TreeGrafter"/>
</dbReference>
<dbReference type="PANTHER" id="PTHR10846:SF8">
    <property type="entry name" value="INNER MEMBRANE PROTEIN YRBG"/>
    <property type="match status" value="1"/>
</dbReference>
<evidence type="ECO:0000256" key="3">
    <source>
        <dbReference type="ARBA" id="ARBA00022989"/>
    </source>
</evidence>
<evidence type="ECO:0000313" key="8">
    <source>
        <dbReference type="Proteomes" id="UP000294887"/>
    </source>
</evidence>
<evidence type="ECO:0000256" key="1">
    <source>
        <dbReference type="ARBA" id="ARBA00004141"/>
    </source>
</evidence>
<evidence type="ECO:0000256" key="2">
    <source>
        <dbReference type="ARBA" id="ARBA00022692"/>
    </source>
</evidence>
<dbReference type="GO" id="GO:0005886">
    <property type="term" value="C:plasma membrane"/>
    <property type="evidence" value="ECO:0007669"/>
    <property type="project" value="TreeGrafter"/>
</dbReference>
<dbReference type="Pfam" id="PF01699">
    <property type="entry name" value="Na_Ca_ex"/>
    <property type="match status" value="2"/>
</dbReference>
<feature type="transmembrane region" description="Helical" evidence="5">
    <location>
        <begin position="6"/>
        <end position="23"/>
    </location>
</feature>
<keyword evidence="4 5" id="KW-0472">Membrane</keyword>
<dbReference type="NCBIfam" id="TIGR00367">
    <property type="entry name" value="calcium/sodium antiporter"/>
    <property type="match status" value="1"/>
</dbReference>
<dbReference type="Gene3D" id="1.20.1420.30">
    <property type="entry name" value="NCX, central ion-binding region"/>
    <property type="match status" value="2"/>
</dbReference>
<keyword evidence="8" id="KW-1185">Reference proteome</keyword>
<dbReference type="RefSeq" id="WP_131905100.1">
    <property type="nucleotide sequence ID" value="NZ_BAAAFU010000004.1"/>
</dbReference>
<feature type="transmembrane region" description="Helical" evidence="5">
    <location>
        <begin position="275"/>
        <end position="293"/>
    </location>
</feature>
<comment type="subcellular location">
    <subcellularLocation>
        <location evidence="1">Membrane</location>
        <topology evidence="1">Multi-pass membrane protein</topology>
    </subcellularLocation>
</comment>
<evidence type="ECO:0000256" key="5">
    <source>
        <dbReference type="SAM" id="Phobius"/>
    </source>
</evidence>
<gene>
    <name evidence="7" type="ORF">EV695_1259</name>
</gene>
<dbReference type="PANTHER" id="PTHR10846">
    <property type="entry name" value="SODIUM/POTASSIUM/CALCIUM EXCHANGER"/>
    <property type="match status" value="1"/>
</dbReference>
<dbReference type="OrthoDB" id="9794225at2"/>
<keyword evidence="3 5" id="KW-1133">Transmembrane helix</keyword>
<evidence type="ECO:0000256" key="4">
    <source>
        <dbReference type="ARBA" id="ARBA00023136"/>
    </source>
</evidence>
<feature type="transmembrane region" description="Helical" evidence="5">
    <location>
        <begin position="35"/>
        <end position="62"/>
    </location>
</feature>
<dbReference type="GO" id="GO:0008273">
    <property type="term" value="F:calcium, potassium:sodium antiporter activity"/>
    <property type="evidence" value="ECO:0007669"/>
    <property type="project" value="TreeGrafter"/>
</dbReference>
<dbReference type="GO" id="GO:0006874">
    <property type="term" value="P:intracellular calcium ion homeostasis"/>
    <property type="evidence" value="ECO:0007669"/>
    <property type="project" value="TreeGrafter"/>
</dbReference>
<feature type="transmembrane region" description="Helical" evidence="5">
    <location>
        <begin position="305"/>
        <end position="321"/>
    </location>
</feature>
<feature type="domain" description="Sodium/calcium exchanger membrane region" evidence="6">
    <location>
        <begin position="5"/>
        <end position="144"/>
    </location>
</feature>
<dbReference type="Proteomes" id="UP000294887">
    <property type="component" value="Unassembled WGS sequence"/>
</dbReference>
<dbReference type="InterPro" id="IPR044880">
    <property type="entry name" value="NCX_ion-bd_dom_sf"/>
</dbReference>
<evidence type="ECO:0000313" key="7">
    <source>
        <dbReference type="EMBL" id="TCJ86765.1"/>
    </source>
</evidence>
<feature type="transmembrane region" description="Helical" evidence="5">
    <location>
        <begin position="74"/>
        <end position="94"/>
    </location>
</feature>
<protein>
    <submittedName>
        <fullName evidence="7">Cation:H+ antiporter</fullName>
    </submittedName>
</protein>
<keyword evidence="2 5" id="KW-0812">Transmembrane</keyword>
<dbReference type="InterPro" id="IPR004837">
    <property type="entry name" value="NaCa_Exmemb"/>
</dbReference>
<feature type="transmembrane region" description="Helical" evidence="5">
    <location>
        <begin position="130"/>
        <end position="147"/>
    </location>
</feature>
<dbReference type="InterPro" id="IPR004481">
    <property type="entry name" value="K/Na/Ca-exchanger"/>
</dbReference>
<sequence>MLTFVAAIIFGLFLLIWSADRFIDGASNIARTMGISPLIVGMLIIGLGTSAPEMLVSAAAALQGNPGLGIGNAIGSNITNITLVLGVTAMFFVLPVHSSLLKKEIPLVLASAILAWLLMLDNYFSRLDSVILVCAMAGILYWMISSARKDRHTHDPLVDETLGELPETMPFKQAMIWTIVGLLLLLVSSKLLVWGASSIASVMGISDLVIGLTIVAIGTSLPELAATISSARKGETDLAVGNIVGSNLFNTLAVLPIPALIQPLAIPEGVLDRDIWVMLGLTVILLIFSYGCFKNARFKITKMNGLVLFLAFIAYEALLYFKTIQ</sequence>
<feature type="transmembrane region" description="Helical" evidence="5">
    <location>
        <begin position="174"/>
        <end position="196"/>
    </location>
</feature>
<feature type="transmembrane region" description="Helical" evidence="5">
    <location>
        <begin position="238"/>
        <end position="255"/>
    </location>
</feature>
<reference evidence="7 8" key="1">
    <citation type="submission" date="2019-03" db="EMBL/GenBank/DDBJ databases">
        <title>Genomic Encyclopedia of Type Strains, Phase IV (KMG-IV): sequencing the most valuable type-strain genomes for metagenomic binning, comparative biology and taxonomic classification.</title>
        <authorList>
            <person name="Goeker M."/>
        </authorList>
    </citation>
    <scope>NUCLEOTIDE SEQUENCE [LARGE SCALE GENOMIC DNA]</scope>
    <source>
        <strain evidence="7 8">DSM 24830</strain>
    </source>
</reference>
<feature type="domain" description="Sodium/calcium exchanger membrane region" evidence="6">
    <location>
        <begin position="175"/>
        <end position="320"/>
    </location>
</feature>
<comment type="caution">
    <text evidence="7">The sequence shown here is derived from an EMBL/GenBank/DDBJ whole genome shotgun (WGS) entry which is preliminary data.</text>
</comment>
<accession>A0A4V2P8R8</accession>
<evidence type="ECO:0000259" key="6">
    <source>
        <dbReference type="Pfam" id="PF01699"/>
    </source>
</evidence>